<dbReference type="Proteomes" id="UP000805704">
    <property type="component" value="Chromosome 7"/>
</dbReference>
<accession>A0ACB7EGX1</accession>
<proteinExistence type="predicted"/>
<gene>
    <name evidence="1" type="primary">HIC2.3</name>
    <name evidence="1" type="ORF">GBF38_007105</name>
</gene>
<dbReference type="EMBL" id="CM024795">
    <property type="protein sequence ID" value="KAG8001447.1"/>
    <property type="molecule type" value="Genomic_DNA"/>
</dbReference>
<sequence length="740" mass="82361">LQVAPCVQKAGSHAASLLAHLNLQRQQAQFCDCVVKHRQDPGQLYSAHRCVLAASSPVLASILSSTGALVELQAPCLSGTVLALVLDYVYTGALPRSQQQYYRLLSAACYLQMDELQESLRTECSSSSLQPCYEAVPVIRHSSTAALAEVSTVPSYHPVSQASITSSRASDSPSGSTDNDRITEGITTKHKNHYVPQNEDYRNNKDHTETQSLDYKDSSVHTYQCAMQDFYHKSSNSSNTEHDEHMDNGLSHKADDNDHHAHCDSFQSKNYTKHLMEESVPPYKDASSFTRGLKNKADFIFDDLPPKHERLDCSDCTSVSIATVAGQRAVVPLPLQETGSDSHYEDLCLEREAKEEHSYSSRCQQDSHCDLYGPKIDSYTILHGAEMTAKAAVASQHERDDRDKAMNNSTGRTSLEHENISGTEFSEQHLTFPVPMDMSDPSYNVVGQSYRGHLNYHCLPQEDTHLSHGNYDHTDYSHLDYSDQSNGEEVVGTFPSSGLSPLRQHFAATDQVVLLDISTKPAELLVSYRQRTDEGEKWVAFSQKDRFGNRFGENDREQQHEATRVNKSKVNGSTKFGADEAEAKLWVGETNVEERRIVTEEQSRPRAEVIHKAGHVDNENQTATLTCCSSPSVPDSVQAHVSTTLSVSIPSTLSVSMPTNISAHLSTTVHHPFQCSLCDRSFSQRGSLNRHVRSHLGVRPFPCPRCPMTFSRQYRVSEHMRVHQRSVLGSDFQKKPASSV</sequence>
<reference evidence="1" key="1">
    <citation type="submission" date="2020-04" db="EMBL/GenBank/DDBJ databases">
        <title>A chromosome-scale assembly and high-density genetic map of the yellow drum (Nibea albiflora) genome.</title>
        <authorList>
            <person name="Xu D."/>
            <person name="Zhang W."/>
            <person name="Chen R."/>
            <person name="Tan P."/>
            <person name="Wang L."/>
            <person name="Song H."/>
            <person name="Tian L."/>
            <person name="Zhu Q."/>
            <person name="Wang B."/>
        </authorList>
    </citation>
    <scope>NUCLEOTIDE SEQUENCE</scope>
    <source>
        <strain evidence="1">ZJHYS-2018</strain>
    </source>
</reference>
<organism evidence="1 2">
    <name type="scientific">Nibea albiflora</name>
    <name type="common">Yellow drum</name>
    <name type="synonym">Corvina albiflora</name>
    <dbReference type="NCBI Taxonomy" id="240163"/>
    <lineage>
        <taxon>Eukaryota</taxon>
        <taxon>Metazoa</taxon>
        <taxon>Chordata</taxon>
        <taxon>Craniata</taxon>
        <taxon>Vertebrata</taxon>
        <taxon>Euteleostomi</taxon>
        <taxon>Actinopterygii</taxon>
        <taxon>Neopterygii</taxon>
        <taxon>Teleostei</taxon>
        <taxon>Neoteleostei</taxon>
        <taxon>Acanthomorphata</taxon>
        <taxon>Eupercaria</taxon>
        <taxon>Sciaenidae</taxon>
        <taxon>Nibea</taxon>
    </lineage>
</organism>
<feature type="non-terminal residue" evidence="1">
    <location>
        <position position="1"/>
    </location>
</feature>
<name>A0ACB7EGX1_NIBAL</name>
<comment type="caution">
    <text evidence="1">The sequence shown here is derived from an EMBL/GenBank/DDBJ whole genome shotgun (WGS) entry which is preliminary data.</text>
</comment>
<protein>
    <submittedName>
        <fullName evidence="1">Hypermethylated in cancer 2 protein</fullName>
    </submittedName>
</protein>
<evidence type="ECO:0000313" key="1">
    <source>
        <dbReference type="EMBL" id="KAG8001447.1"/>
    </source>
</evidence>
<evidence type="ECO:0000313" key="2">
    <source>
        <dbReference type="Proteomes" id="UP000805704"/>
    </source>
</evidence>
<keyword evidence="2" id="KW-1185">Reference proteome</keyword>